<dbReference type="Proteomes" id="UP000031075">
    <property type="component" value="Segment"/>
</dbReference>
<dbReference type="OrthoDB" id="12398at10239"/>
<accession>A0A0A7RVP4</accession>
<dbReference type="EMBL" id="KP027201">
    <property type="protein sequence ID" value="AJA43344.1"/>
    <property type="molecule type" value="Genomic_DNA"/>
</dbReference>
<keyword evidence="3" id="KW-1185">Reference proteome</keyword>
<feature type="region of interest" description="Disordered" evidence="1">
    <location>
        <begin position="196"/>
        <end position="216"/>
    </location>
</feature>
<evidence type="ECO:0000256" key="1">
    <source>
        <dbReference type="SAM" id="MobiDB-lite"/>
    </source>
</evidence>
<dbReference type="SUPFAM" id="SSF47413">
    <property type="entry name" value="lambda repressor-like DNA-binding domains"/>
    <property type="match status" value="1"/>
</dbReference>
<evidence type="ECO:0000313" key="3">
    <source>
        <dbReference type="Proteomes" id="UP000031075"/>
    </source>
</evidence>
<dbReference type="InterPro" id="IPR010982">
    <property type="entry name" value="Lambda_DNA-bd_dom_sf"/>
</dbReference>
<name>A0A0A7RVP4_9CAUD</name>
<evidence type="ECO:0000313" key="2">
    <source>
        <dbReference type="EMBL" id="AJA43344.1"/>
    </source>
</evidence>
<dbReference type="GO" id="GO:0003677">
    <property type="term" value="F:DNA binding"/>
    <property type="evidence" value="ECO:0007669"/>
    <property type="project" value="InterPro"/>
</dbReference>
<protein>
    <submittedName>
        <fullName evidence="2">LamD-like protein</fullName>
    </submittedName>
</protein>
<sequence length="239" mass="25942">MAPKNNRHFASQVRETMTRLGLTQANVTERGGPSDTTLRKIIDGEPVGISTATLQKLDTAFGWEPGSAAATLAGGEPITSGVIRGRDGQIIQRYRAIGGADQEDLEQLRLATIVMDARDLVRTQAGPLMSALDIVLNEAVDLVTRLVARRNTSAEYVDDVEMQNAAWYIDQVRAGGSIRRQGSNYVTVGGLPTRESHWLPDRATSTQSDAPLEGGEVEQVTTDMLDLAARRVENDDKPE</sequence>
<gene>
    <name evidence="2" type="primary">43</name>
    <name evidence="2" type="ORF">PBI_SBASH_43</name>
</gene>
<dbReference type="KEGG" id="vg:23679458"/>
<dbReference type="GeneID" id="23679458"/>
<proteinExistence type="predicted"/>
<organism evidence="2 3">
    <name type="scientific">Mycobacterium phage Sbash</name>
    <dbReference type="NCBI Taxonomy" id="1567475"/>
    <lineage>
        <taxon>Viruses</taxon>
        <taxon>Duplodnaviria</taxon>
        <taxon>Heunggongvirae</taxon>
        <taxon>Uroviricota</taxon>
        <taxon>Caudoviricetes</taxon>
        <taxon>Chenonavirus</taxon>
        <taxon>Chenonavirus sbash</taxon>
    </lineage>
</organism>
<reference evidence="2 3" key="1">
    <citation type="submission" date="2014-10" db="EMBL/GenBank/DDBJ databases">
        <authorList>
            <person name="Msani S."/>
            <person name="Brouckaert M.-A."/>
            <person name="Jacobs C."/>
            <person name="Mafu P."/>
            <person name="Moti D."/>
            <person name="Naeem M."/>
            <person name="Ntuli T."/>
            <person name="Mngomezulu K."/>
            <person name="Larsen M.H."/>
            <person name="Rubin E.J."/>
            <person name="Russell D.A."/>
            <person name="Guerrero C.A."/>
            <person name="Bowman C.A."/>
            <person name="Jacobs-Sera D."/>
            <person name="Hendrix R.W."/>
            <person name="Hatfull G.F."/>
        </authorList>
    </citation>
    <scope>NUCLEOTIDE SEQUENCE [LARGE SCALE GENOMIC DNA]</scope>
</reference>
<dbReference type="RefSeq" id="YP_009124697.1">
    <property type="nucleotide sequence ID" value="NC_026589.1"/>
</dbReference>